<dbReference type="PANTHER" id="PTHR44743:SF5">
    <property type="entry name" value="CHAPERONE DNAJ-DOMAIN SUPERFAMILY PROTEIN"/>
    <property type="match status" value="1"/>
</dbReference>
<protein>
    <recommendedName>
        <fullName evidence="2">J domain-containing protein</fullName>
    </recommendedName>
</protein>
<dbReference type="Pfam" id="PF00226">
    <property type="entry name" value="DnaJ"/>
    <property type="match status" value="1"/>
</dbReference>
<feature type="compositionally biased region" description="Basic residues" evidence="1">
    <location>
        <begin position="207"/>
        <end position="218"/>
    </location>
</feature>
<evidence type="ECO:0000313" key="4">
    <source>
        <dbReference type="Proteomes" id="UP000734854"/>
    </source>
</evidence>
<feature type="region of interest" description="Disordered" evidence="1">
    <location>
        <begin position="192"/>
        <end position="228"/>
    </location>
</feature>
<dbReference type="SMART" id="SM00271">
    <property type="entry name" value="DnaJ"/>
    <property type="match status" value="1"/>
</dbReference>
<evidence type="ECO:0000259" key="2">
    <source>
        <dbReference type="PROSITE" id="PS50076"/>
    </source>
</evidence>
<reference evidence="3 4" key="1">
    <citation type="submission" date="2020-08" db="EMBL/GenBank/DDBJ databases">
        <title>Plant Genome Project.</title>
        <authorList>
            <person name="Zhang R.-G."/>
        </authorList>
    </citation>
    <scope>NUCLEOTIDE SEQUENCE [LARGE SCALE GENOMIC DNA]</scope>
    <source>
        <tissue evidence="3">Rhizome</tissue>
    </source>
</reference>
<dbReference type="AlphaFoldDB" id="A0A8J5C1P5"/>
<feature type="domain" description="J" evidence="2">
    <location>
        <begin position="10"/>
        <end position="81"/>
    </location>
</feature>
<proteinExistence type="predicted"/>
<organism evidence="3 4">
    <name type="scientific">Zingiber officinale</name>
    <name type="common">Ginger</name>
    <name type="synonym">Amomum zingiber</name>
    <dbReference type="NCBI Taxonomy" id="94328"/>
    <lineage>
        <taxon>Eukaryota</taxon>
        <taxon>Viridiplantae</taxon>
        <taxon>Streptophyta</taxon>
        <taxon>Embryophyta</taxon>
        <taxon>Tracheophyta</taxon>
        <taxon>Spermatophyta</taxon>
        <taxon>Magnoliopsida</taxon>
        <taxon>Liliopsida</taxon>
        <taxon>Zingiberales</taxon>
        <taxon>Zingiberaceae</taxon>
        <taxon>Zingiber</taxon>
    </lineage>
</organism>
<keyword evidence="4" id="KW-1185">Reference proteome</keyword>
<dbReference type="CDD" id="cd06257">
    <property type="entry name" value="DnaJ"/>
    <property type="match status" value="1"/>
</dbReference>
<dbReference type="OrthoDB" id="10250354at2759"/>
<dbReference type="Proteomes" id="UP000734854">
    <property type="component" value="Unassembled WGS sequence"/>
</dbReference>
<sequence>MSGGDVKIGDFYEVLGLRKECSEAEVRNAYRKLAMKWHPDKCSASGSTQSKEEAKEKFQEIQNAYSVLSDSNKRFLYDVGVYDKEDDNDEYGMGDFLGEIVQMMSQTKPVTSSDDSLEELQKMFVEMFQDDLDPGLCGPWTHSTNARDNSTSRSGMQFANRGYKRCNSSVNSGKANLDGLEFSSTGFCAGLNDVGQSSKGRGGINNSKRRSGRKQKVSSKHDVSTYDADVSVWKF</sequence>
<comment type="caution">
    <text evidence="3">The sequence shown here is derived from an EMBL/GenBank/DDBJ whole genome shotgun (WGS) entry which is preliminary data.</text>
</comment>
<accession>A0A8J5C1P5</accession>
<evidence type="ECO:0000256" key="1">
    <source>
        <dbReference type="SAM" id="MobiDB-lite"/>
    </source>
</evidence>
<name>A0A8J5C1P5_ZINOF</name>
<dbReference type="PROSITE" id="PS50076">
    <property type="entry name" value="DNAJ_2"/>
    <property type="match status" value="1"/>
</dbReference>
<dbReference type="EMBL" id="JACMSC010000093">
    <property type="protein sequence ID" value="KAG6467057.1"/>
    <property type="molecule type" value="Genomic_DNA"/>
</dbReference>
<dbReference type="PANTHER" id="PTHR44743">
    <property type="entry name" value="PUTATIVE, EXPRESSED-RELATED"/>
    <property type="match status" value="1"/>
</dbReference>
<evidence type="ECO:0000313" key="3">
    <source>
        <dbReference type="EMBL" id="KAG6467057.1"/>
    </source>
</evidence>
<dbReference type="InterPro" id="IPR001623">
    <property type="entry name" value="DnaJ_domain"/>
</dbReference>
<gene>
    <name evidence="3" type="ORF">ZIOFF_075135</name>
</gene>